<comment type="caution">
    <text evidence="4">The sequence shown here is derived from an EMBL/GenBank/DDBJ whole genome shotgun (WGS) entry which is preliminary data.</text>
</comment>
<accession>A0ABU1T768</accession>
<evidence type="ECO:0000259" key="3">
    <source>
        <dbReference type="Pfam" id="PF16344"/>
    </source>
</evidence>
<dbReference type="Gene3D" id="3.55.50.30">
    <property type="match status" value="1"/>
</dbReference>
<dbReference type="Pfam" id="PF04773">
    <property type="entry name" value="FecR"/>
    <property type="match status" value="1"/>
</dbReference>
<gene>
    <name evidence="4" type="ORF">J2W55_000971</name>
</gene>
<dbReference type="InterPro" id="IPR006860">
    <property type="entry name" value="FecR"/>
</dbReference>
<keyword evidence="1" id="KW-0812">Transmembrane</keyword>
<reference evidence="4 5" key="1">
    <citation type="submission" date="2023-07" db="EMBL/GenBank/DDBJ databases">
        <title>Sorghum-associated microbial communities from plants grown in Nebraska, USA.</title>
        <authorList>
            <person name="Schachtman D."/>
        </authorList>
    </citation>
    <scope>NUCLEOTIDE SEQUENCE [LARGE SCALE GENOMIC DNA]</scope>
    <source>
        <strain evidence="4 5">3262</strain>
    </source>
</reference>
<keyword evidence="1" id="KW-0472">Membrane</keyword>
<organism evidence="4 5">
    <name type="scientific">Mucilaginibacter pocheonensis</name>
    <dbReference type="NCBI Taxonomy" id="398050"/>
    <lineage>
        <taxon>Bacteria</taxon>
        <taxon>Pseudomonadati</taxon>
        <taxon>Bacteroidota</taxon>
        <taxon>Sphingobacteriia</taxon>
        <taxon>Sphingobacteriales</taxon>
        <taxon>Sphingobacteriaceae</taxon>
        <taxon>Mucilaginibacter</taxon>
    </lineage>
</organism>
<evidence type="ECO:0000313" key="4">
    <source>
        <dbReference type="EMBL" id="MDR6941143.1"/>
    </source>
</evidence>
<feature type="transmembrane region" description="Helical" evidence="1">
    <location>
        <begin position="90"/>
        <end position="108"/>
    </location>
</feature>
<dbReference type="RefSeq" id="WP_310092549.1">
    <property type="nucleotide sequence ID" value="NZ_JAVDUU010000001.1"/>
</dbReference>
<evidence type="ECO:0000259" key="2">
    <source>
        <dbReference type="Pfam" id="PF04773"/>
    </source>
</evidence>
<dbReference type="Gene3D" id="2.60.120.1440">
    <property type="match status" value="1"/>
</dbReference>
<dbReference type="InterPro" id="IPR032508">
    <property type="entry name" value="FecR_C"/>
</dbReference>
<keyword evidence="1" id="KW-1133">Transmembrane helix</keyword>
<dbReference type="Proteomes" id="UP001247620">
    <property type="component" value="Unassembled WGS sequence"/>
</dbReference>
<protein>
    <recommendedName>
        <fullName evidence="6">FecR family protein</fullName>
    </recommendedName>
</protein>
<evidence type="ECO:0008006" key="6">
    <source>
        <dbReference type="Google" id="ProtNLM"/>
    </source>
</evidence>
<dbReference type="PANTHER" id="PTHR30273">
    <property type="entry name" value="PERIPLASMIC SIGNAL SENSOR AND SIGMA FACTOR ACTIVATOR FECR-RELATED"/>
    <property type="match status" value="1"/>
</dbReference>
<sequence length="393" mass="44517">MEKNERDFYVAELISKLLTGDITLQEHLWLKKWIDESAANRTHFEKLADPDHLQKKLDFWDTIDTEEAWGKLESKLQPDKKTTHFNYLSLLKYAAVAILILSVSILLFRQNRPVKKTNGQPIAHNLIHPGSKHAILILGNGQKVVLKKHEQLAINENDGTAVSNHNNVLAYKNDEQTNTGQKLIYNTIVVPRGGEYQLILADGSKIWMNSASTLRYPTSFSGKERRVYLTGEAYFEVAKNAQMPFIVKTNKAEVQVLGTHFNVMSYEDEADCKTTLLEGAVRVQSSTAVNVIKPGQQAITSGQGRQEVTSKVDVDEEIAWKSGLFIFKNADIKNIMQQASRWYDFDVVYKGEVPEFQFTGRLSRRVDFSGFTNILKYAGLNFTIKGKTVIITK</sequence>
<evidence type="ECO:0000313" key="5">
    <source>
        <dbReference type="Proteomes" id="UP001247620"/>
    </source>
</evidence>
<keyword evidence="5" id="KW-1185">Reference proteome</keyword>
<feature type="domain" description="FecR protein" evidence="2">
    <location>
        <begin position="187"/>
        <end position="282"/>
    </location>
</feature>
<dbReference type="Pfam" id="PF16344">
    <property type="entry name" value="FecR_C"/>
    <property type="match status" value="1"/>
</dbReference>
<feature type="domain" description="Protein FecR C-terminal" evidence="3">
    <location>
        <begin position="325"/>
        <end position="391"/>
    </location>
</feature>
<dbReference type="EMBL" id="JAVDUU010000001">
    <property type="protein sequence ID" value="MDR6941143.1"/>
    <property type="molecule type" value="Genomic_DNA"/>
</dbReference>
<proteinExistence type="predicted"/>
<name>A0ABU1T768_9SPHI</name>
<dbReference type="InterPro" id="IPR012373">
    <property type="entry name" value="Ferrdict_sens_TM"/>
</dbReference>
<evidence type="ECO:0000256" key="1">
    <source>
        <dbReference type="SAM" id="Phobius"/>
    </source>
</evidence>
<dbReference type="PANTHER" id="PTHR30273:SF2">
    <property type="entry name" value="PROTEIN FECR"/>
    <property type="match status" value="1"/>
</dbReference>